<dbReference type="Proteomes" id="UP001551675">
    <property type="component" value="Unassembled WGS sequence"/>
</dbReference>
<comment type="caution">
    <text evidence="1">The sequence shown here is derived from an EMBL/GenBank/DDBJ whole genome shotgun (WGS) entry which is preliminary data.</text>
</comment>
<dbReference type="Gene3D" id="3.80.10.10">
    <property type="entry name" value="Ribonuclease Inhibitor"/>
    <property type="match status" value="1"/>
</dbReference>
<dbReference type="InterPro" id="IPR032675">
    <property type="entry name" value="LRR_dom_sf"/>
</dbReference>
<protein>
    <submittedName>
        <fullName evidence="1">Uncharacterized protein</fullName>
    </submittedName>
</protein>
<reference evidence="1 2" key="1">
    <citation type="submission" date="2024-06" db="EMBL/GenBank/DDBJ databases">
        <title>The Natural Products Discovery Center: Release of the First 8490 Sequenced Strains for Exploring Actinobacteria Biosynthetic Diversity.</title>
        <authorList>
            <person name="Kalkreuter E."/>
            <person name="Kautsar S.A."/>
            <person name="Yang D."/>
            <person name="Bader C.D."/>
            <person name="Teijaro C.N."/>
            <person name="Fluegel L."/>
            <person name="Davis C.M."/>
            <person name="Simpson J.R."/>
            <person name="Lauterbach L."/>
            <person name="Steele A.D."/>
            <person name="Gui C."/>
            <person name="Meng S."/>
            <person name="Li G."/>
            <person name="Viehrig K."/>
            <person name="Ye F."/>
            <person name="Su P."/>
            <person name="Kiefer A.F."/>
            <person name="Nichols A."/>
            <person name="Cepeda A.J."/>
            <person name="Yan W."/>
            <person name="Fan B."/>
            <person name="Jiang Y."/>
            <person name="Adhikari A."/>
            <person name="Zheng C.-J."/>
            <person name="Schuster L."/>
            <person name="Cowan T.M."/>
            <person name="Smanski M.J."/>
            <person name="Chevrette M.G."/>
            <person name="De Carvalho L.P.S."/>
            <person name="Shen B."/>
        </authorList>
    </citation>
    <scope>NUCLEOTIDE SEQUENCE [LARGE SCALE GENOMIC DNA]</scope>
    <source>
        <strain evidence="1 2">NPDC050100</strain>
    </source>
</reference>
<evidence type="ECO:0000313" key="1">
    <source>
        <dbReference type="EMBL" id="MEV0968217.1"/>
    </source>
</evidence>
<name>A0ABV3GA42_MICGL</name>
<keyword evidence="2" id="KW-1185">Reference proteome</keyword>
<dbReference type="EMBL" id="JBFALK010000003">
    <property type="protein sequence ID" value="MEV0968217.1"/>
    <property type="molecule type" value="Genomic_DNA"/>
</dbReference>
<gene>
    <name evidence="1" type="ORF">AB0I59_06245</name>
</gene>
<organism evidence="1 2">
    <name type="scientific">Microtetraspora glauca</name>
    <dbReference type="NCBI Taxonomy" id="1996"/>
    <lineage>
        <taxon>Bacteria</taxon>
        <taxon>Bacillati</taxon>
        <taxon>Actinomycetota</taxon>
        <taxon>Actinomycetes</taxon>
        <taxon>Streptosporangiales</taxon>
        <taxon>Streptosporangiaceae</taxon>
        <taxon>Microtetraspora</taxon>
    </lineage>
</organism>
<proteinExistence type="predicted"/>
<accession>A0ABV3GA42</accession>
<evidence type="ECO:0000313" key="2">
    <source>
        <dbReference type="Proteomes" id="UP001551675"/>
    </source>
</evidence>
<dbReference type="RefSeq" id="WP_358130645.1">
    <property type="nucleotide sequence ID" value="NZ_JBFALK010000003.1"/>
</dbReference>
<sequence length="405" mass="44803">MIPPDVTMWLAGPHEDVELRRRESRVSVHRGSRAEVLIDHVDEDVAAVHFELAVDRYVADGYSPRTQAAARGVPGTPPDDAGYAFAFAAKVGGARGELIKAQAVRLWEDDQAARDAERAAIEAIDFQVSFYGLLDDHLLLIPDGPAIHAYIDGHDVVSLVDGLATAKGMTPGRLGFDPRCDPWRIDLMGRHRLRSLLAGEHMSRLRSLRIRTWGGTAHLDPVLSSYSAGDRLSHLCLWSQRDDLVEAPVAGRYPGLRALECPAWQVARLLRDGAPRLHTLVAFGTDADTPSLLDMLADLSLPALRHLALWETDVDPTTLGASPVVARLATLDLWKVNDAHRFDFSALLRHRRDLAHLERIVVPGHCVPSTTVSRFADWPQVTFADYDRRELLALDLDTRGYTNAM</sequence>